<reference evidence="1 2" key="1">
    <citation type="journal article" date="2022" name="bioRxiv">
        <title>An ancient truncated duplication of the anti-Mullerian hormone receptor type 2 gene is a potential conserved master sex determinant in the Pangasiidae catfish family.</title>
        <authorList>
            <person name="Wen M."/>
            <person name="Pan Q."/>
            <person name="Jouanno E."/>
            <person name="Montfort J."/>
            <person name="Zahm M."/>
            <person name="Cabau C."/>
            <person name="Klopp C."/>
            <person name="Iampietro C."/>
            <person name="Roques C."/>
            <person name="Bouchez O."/>
            <person name="Castinel A."/>
            <person name="Donnadieu C."/>
            <person name="Parrinello H."/>
            <person name="Poncet C."/>
            <person name="Belmonte E."/>
            <person name="Gautier V."/>
            <person name="Avarre J.-C."/>
            <person name="Dugue R."/>
            <person name="Gustiano R."/>
            <person name="Ha T.T.T."/>
            <person name="Campet M."/>
            <person name="Sriphairoj K."/>
            <person name="Ribolli J."/>
            <person name="de Almeida F.L."/>
            <person name="Desvignes T."/>
            <person name="Postlethwait J.H."/>
            <person name="Bucao C.F."/>
            <person name="Robinson-Rechavi M."/>
            <person name="Bobe J."/>
            <person name="Herpin A."/>
            <person name="Guiguen Y."/>
        </authorList>
    </citation>
    <scope>NUCLEOTIDE SEQUENCE [LARGE SCALE GENOMIC DNA]</scope>
    <source>
        <strain evidence="1">YG-Dec2019</strain>
    </source>
</reference>
<keyword evidence="2" id="KW-1185">Reference proteome</keyword>
<organism evidence="1 2">
    <name type="scientific">Pangasianodon gigas</name>
    <name type="common">Mekong giant catfish</name>
    <name type="synonym">Pangasius gigas</name>
    <dbReference type="NCBI Taxonomy" id="30993"/>
    <lineage>
        <taxon>Eukaryota</taxon>
        <taxon>Metazoa</taxon>
        <taxon>Chordata</taxon>
        <taxon>Craniata</taxon>
        <taxon>Vertebrata</taxon>
        <taxon>Euteleostomi</taxon>
        <taxon>Actinopterygii</taxon>
        <taxon>Neopterygii</taxon>
        <taxon>Teleostei</taxon>
        <taxon>Ostariophysi</taxon>
        <taxon>Siluriformes</taxon>
        <taxon>Pangasiidae</taxon>
        <taxon>Pangasianodon</taxon>
    </lineage>
</organism>
<evidence type="ECO:0000313" key="2">
    <source>
        <dbReference type="Proteomes" id="UP000829447"/>
    </source>
</evidence>
<gene>
    <name evidence="1" type="ORF">PGIGA_G00163230</name>
</gene>
<comment type="caution">
    <text evidence="1">The sequence shown here is derived from an EMBL/GenBank/DDBJ whole genome shotgun (WGS) entry which is preliminary data.</text>
</comment>
<dbReference type="Proteomes" id="UP000829447">
    <property type="component" value="Linkage Group LG26"/>
</dbReference>
<accession>A0ACC5XRU3</accession>
<protein>
    <submittedName>
        <fullName evidence="1">Uncharacterized protein</fullName>
    </submittedName>
</protein>
<dbReference type="EMBL" id="CM040479">
    <property type="protein sequence ID" value="MCI4393944.1"/>
    <property type="molecule type" value="Genomic_DNA"/>
</dbReference>
<name>A0ACC5XRU3_PANGG</name>
<sequence>MTGIPQVVIMSKVDAACSLVKQNLEMIYRSKKIKEKMEECSIRLGIPVNYIFPVKNYHEEISNNAETDILILMAVTNIVNFANDFVKTKE</sequence>
<evidence type="ECO:0000313" key="1">
    <source>
        <dbReference type="EMBL" id="MCI4393944.1"/>
    </source>
</evidence>
<proteinExistence type="predicted"/>